<keyword evidence="1" id="KW-1133">Transmembrane helix</keyword>
<name>A0ABW3NUC9_9FLAO</name>
<proteinExistence type="predicted"/>
<gene>
    <name evidence="2" type="ORF">ACFQ3Q_10910</name>
</gene>
<feature type="transmembrane region" description="Helical" evidence="1">
    <location>
        <begin position="6"/>
        <end position="31"/>
    </location>
</feature>
<keyword evidence="1" id="KW-0812">Transmembrane</keyword>
<evidence type="ECO:0000313" key="2">
    <source>
        <dbReference type="EMBL" id="MFD1096260.1"/>
    </source>
</evidence>
<keyword evidence="1" id="KW-0472">Membrane</keyword>
<organism evidence="2 3">
    <name type="scientific">Salegentibacter chungangensis</name>
    <dbReference type="NCBI Taxonomy" id="1335724"/>
    <lineage>
        <taxon>Bacteria</taxon>
        <taxon>Pseudomonadati</taxon>
        <taxon>Bacteroidota</taxon>
        <taxon>Flavobacteriia</taxon>
        <taxon>Flavobacteriales</taxon>
        <taxon>Flavobacteriaceae</taxon>
        <taxon>Salegentibacter</taxon>
    </lineage>
</organism>
<evidence type="ECO:0000256" key="1">
    <source>
        <dbReference type="SAM" id="Phobius"/>
    </source>
</evidence>
<sequence length="119" mass="13854">MRTRIYISLFLIPLFLMKILIINSNGIGLFLGDNFSIVKPYCEKEQPDLQDKKPEKLLQAADIQNDIQKISSFCTPQFNLEFLLWELSFSEEIPTEHNLFTSRLSCRYLENNSPPPRSV</sequence>
<protein>
    <submittedName>
        <fullName evidence="2">Uncharacterized protein</fullName>
    </submittedName>
</protein>
<reference evidence="3" key="1">
    <citation type="journal article" date="2019" name="Int. J. Syst. Evol. Microbiol.">
        <title>The Global Catalogue of Microorganisms (GCM) 10K type strain sequencing project: providing services to taxonomists for standard genome sequencing and annotation.</title>
        <authorList>
            <consortium name="The Broad Institute Genomics Platform"/>
            <consortium name="The Broad Institute Genome Sequencing Center for Infectious Disease"/>
            <person name="Wu L."/>
            <person name="Ma J."/>
        </authorList>
    </citation>
    <scope>NUCLEOTIDE SEQUENCE [LARGE SCALE GENOMIC DNA]</scope>
    <source>
        <strain evidence="3">CCUG 64793</strain>
    </source>
</reference>
<dbReference type="RefSeq" id="WP_380745739.1">
    <property type="nucleotide sequence ID" value="NZ_JBHTLI010000002.1"/>
</dbReference>
<keyword evidence="3" id="KW-1185">Reference proteome</keyword>
<evidence type="ECO:0000313" key="3">
    <source>
        <dbReference type="Proteomes" id="UP001597131"/>
    </source>
</evidence>
<accession>A0ABW3NUC9</accession>
<comment type="caution">
    <text evidence="2">The sequence shown here is derived from an EMBL/GenBank/DDBJ whole genome shotgun (WGS) entry which is preliminary data.</text>
</comment>
<dbReference type="Proteomes" id="UP001597131">
    <property type="component" value="Unassembled WGS sequence"/>
</dbReference>
<dbReference type="EMBL" id="JBHTLI010000002">
    <property type="protein sequence ID" value="MFD1096260.1"/>
    <property type="molecule type" value="Genomic_DNA"/>
</dbReference>